<comment type="subcellular location">
    <subcellularLocation>
        <location evidence="2 12">Peroxisome</location>
    </subcellularLocation>
</comment>
<name>A0A6A4VJ29_AMPAM</name>
<evidence type="ECO:0000256" key="6">
    <source>
        <dbReference type="ARBA" id="ARBA00017098"/>
    </source>
</evidence>
<evidence type="ECO:0000256" key="12">
    <source>
        <dbReference type="PIRNR" id="PIRNR000241"/>
    </source>
</evidence>
<feature type="binding site" evidence="14">
    <location>
        <position position="101"/>
    </location>
    <ligand>
        <name>5-hydroxyisourate</name>
        <dbReference type="ChEBI" id="CHEBI:18072"/>
    </ligand>
</feature>
<keyword evidence="8 12" id="KW-0560">Oxidoreductase</keyword>
<dbReference type="FunFam" id="3.10.270.10:FF:000001">
    <property type="entry name" value="Uricase"/>
    <property type="match status" value="1"/>
</dbReference>
<proteinExistence type="inferred from homology"/>
<evidence type="ECO:0000313" key="16">
    <source>
        <dbReference type="EMBL" id="KAF0294045.1"/>
    </source>
</evidence>
<comment type="function">
    <text evidence="1 12 15">Catalyzes the oxidation of uric acid to 5-hydroxyisourate, which is further processed to form (S)-allantoin.</text>
</comment>
<evidence type="ECO:0000256" key="2">
    <source>
        <dbReference type="ARBA" id="ARBA00004275"/>
    </source>
</evidence>
<feature type="active site" description="Charge relay system" evidence="13">
    <location>
        <position position="101"/>
    </location>
</feature>
<dbReference type="OrthoDB" id="9992118at2759"/>
<evidence type="ECO:0000256" key="9">
    <source>
        <dbReference type="ARBA" id="ARBA00023140"/>
    </source>
</evidence>
<feature type="binding site" evidence="14">
    <location>
        <position position="270"/>
    </location>
    <ligand>
        <name>5-hydroxyisourate</name>
        <dbReference type="ChEBI" id="CHEBI:18072"/>
    </ligand>
</feature>
<feature type="binding site" evidence="14">
    <location>
        <position position="220"/>
    </location>
    <ligand>
        <name>urate</name>
        <dbReference type="ChEBI" id="CHEBI:17775"/>
    </ligand>
</feature>
<feature type="binding site" evidence="14">
    <location>
        <position position="203"/>
    </location>
    <ligand>
        <name>urate</name>
        <dbReference type="ChEBI" id="CHEBI:17775"/>
    </ligand>
</feature>
<feature type="active site" description="Charge relay system" evidence="13">
    <location>
        <position position="56"/>
    </location>
</feature>
<dbReference type="PRINTS" id="PR00093">
    <property type="entry name" value="URICASE"/>
</dbReference>
<evidence type="ECO:0000256" key="15">
    <source>
        <dbReference type="RuleBase" id="RU004455"/>
    </source>
</evidence>
<comment type="catalytic activity">
    <reaction evidence="11 12 15">
        <text>urate + O2 + H2O = 5-hydroxyisourate + H2O2</text>
        <dbReference type="Rhea" id="RHEA:21368"/>
        <dbReference type="ChEBI" id="CHEBI:15377"/>
        <dbReference type="ChEBI" id="CHEBI:15379"/>
        <dbReference type="ChEBI" id="CHEBI:16240"/>
        <dbReference type="ChEBI" id="CHEBI:17775"/>
        <dbReference type="ChEBI" id="CHEBI:18072"/>
        <dbReference type="EC" id="1.7.3.3"/>
    </reaction>
</comment>
<evidence type="ECO:0000256" key="7">
    <source>
        <dbReference type="ARBA" id="ARBA00022631"/>
    </source>
</evidence>
<feature type="binding site" evidence="14">
    <location>
        <position position="101"/>
    </location>
    <ligand>
        <name>O2</name>
        <dbReference type="ChEBI" id="CHEBI:15379"/>
    </ligand>
</feature>
<evidence type="ECO:0000256" key="10">
    <source>
        <dbReference type="ARBA" id="ARBA00031317"/>
    </source>
</evidence>
<evidence type="ECO:0000256" key="3">
    <source>
        <dbReference type="ARBA" id="ARBA00004831"/>
    </source>
</evidence>
<dbReference type="UniPathway" id="UPA00394">
    <property type="reaction ID" value="UER00650"/>
</dbReference>
<keyword evidence="9 12" id="KW-0576">Peroxisome</keyword>
<feature type="binding site" evidence="14">
    <location>
        <position position="220"/>
    </location>
    <ligand>
        <name>5-hydroxyisourate</name>
        <dbReference type="ChEBI" id="CHEBI:18072"/>
    </ligand>
</feature>
<feature type="active site" description="Charge relay system" evidence="13">
    <location>
        <position position="298"/>
    </location>
</feature>
<feature type="binding site" evidence="14">
    <location>
        <position position="269"/>
    </location>
    <ligand>
        <name>urate</name>
        <dbReference type="ChEBI" id="CHEBI:17775"/>
    </ligand>
</feature>
<feature type="binding site" evidence="14">
    <location>
        <position position="101"/>
    </location>
    <ligand>
        <name>urate</name>
        <dbReference type="ChEBI" id="CHEBI:17775"/>
    </ligand>
</feature>
<evidence type="ECO:0000256" key="13">
    <source>
        <dbReference type="PIRSR" id="PIRSR000241-1"/>
    </source>
</evidence>
<dbReference type="GO" id="GO:0019628">
    <property type="term" value="P:urate catabolic process"/>
    <property type="evidence" value="ECO:0007669"/>
    <property type="project" value="UniProtKB-UniPathway"/>
</dbReference>
<sequence length="340" mass="38487">MTKRQQSRHVRVWSDQARHATVAYFPQSSAQCVFVSPPADKDIIMAYQIVDSNYGKNWVKLLHVTRNGPEHTIREWEVCSELTLNSKDDYISGDNSAIIATDSQKNTIYLLAKNHGLTTPEEFGLLLCRHFLAQYSHVNRVNILIKQHPWSRIQAADGPHEHAFVTVREAERGCQVRQLRGQQATVWAELNGLQVLKTTQSSFVNFVNDEYRSLPDAKDRVFSTVVSARWRYVGSQRPVDYDACWSAVREAILELFAGPARGGIFSPSVQNTLYLTQVRVLNQLPDVAEIEMVMPNKHYFSVDLSKFPRVGSASNDEVFLPVDKPSGNIRCVLARANSKL</sequence>
<dbReference type="GO" id="GO:0004846">
    <property type="term" value="F:urate oxidase activity"/>
    <property type="evidence" value="ECO:0007669"/>
    <property type="project" value="UniProtKB-EC"/>
</dbReference>
<feature type="binding site" evidence="14">
    <location>
        <position position="270"/>
    </location>
    <ligand>
        <name>urate</name>
        <dbReference type="ChEBI" id="CHEBI:17775"/>
    </ligand>
</feature>
<dbReference type="InterPro" id="IPR019842">
    <property type="entry name" value="Uricase_CS"/>
</dbReference>
<keyword evidence="7 12" id="KW-0659">Purine metabolism</keyword>
<feature type="binding site" evidence="14">
    <location>
        <position position="102"/>
    </location>
    <ligand>
        <name>urate</name>
        <dbReference type="ChEBI" id="CHEBI:17775"/>
    </ligand>
</feature>
<dbReference type="Gene3D" id="3.10.270.10">
    <property type="entry name" value="Urate Oxidase"/>
    <property type="match status" value="1"/>
</dbReference>
<feature type="binding site" evidence="14">
    <location>
        <position position="203"/>
    </location>
    <ligand>
        <name>5-hydroxyisourate</name>
        <dbReference type="ChEBI" id="CHEBI:18072"/>
    </ligand>
</feature>
<evidence type="ECO:0000256" key="4">
    <source>
        <dbReference type="ARBA" id="ARBA00009760"/>
    </source>
</evidence>
<accession>A0A6A4VJ29</accession>
<dbReference type="PROSITE" id="PS00366">
    <property type="entry name" value="URICASE"/>
    <property type="match status" value="1"/>
</dbReference>
<comment type="caution">
    <text evidence="16">The sequence shown here is derived from an EMBL/GenBank/DDBJ whole genome shotgun (WGS) entry which is preliminary data.</text>
</comment>
<evidence type="ECO:0000256" key="1">
    <source>
        <dbReference type="ARBA" id="ARBA00003860"/>
    </source>
</evidence>
<dbReference type="PANTHER" id="PTHR42874">
    <property type="entry name" value="URICASE"/>
    <property type="match status" value="1"/>
</dbReference>
<gene>
    <name evidence="16" type="primary">Uro_0</name>
    <name evidence="16" type="ORF">FJT64_008258</name>
</gene>
<reference evidence="16 17" key="1">
    <citation type="submission" date="2019-07" db="EMBL/GenBank/DDBJ databases">
        <title>Draft genome assembly of a fouling barnacle, Amphibalanus amphitrite (Darwin, 1854): The first reference genome for Thecostraca.</title>
        <authorList>
            <person name="Kim W."/>
        </authorList>
    </citation>
    <scope>NUCLEOTIDE SEQUENCE [LARGE SCALE GENOMIC DNA]</scope>
    <source>
        <strain evidence="16">SNU_AA5</strain>
        <tissue evidence="16">Soma without cirri and trophi</tissue>
    </source>
</reference>
<dbReference type="EC" id="1.7.3.3" evidence="5 12"/>
<dbReference type="PIRSF" id="PIRSF000241">
    <property type="entry name" value="Urate_oxidase"/>
    <property type="match status" value="1"/>
</dbReference>
<evidence type="ECO:0000256" key="8">
    <source>
        <dbReference type="ARBA" id="ARBA00023002"/>
    </source>
</evidence>
<feature type="binding site" evidence="14">
    <location>
        <position position="296"/>
    </location>
    <ligand>
        <name>O2</name>
        <dbReference type="ChEBI" id="CHEBI:15379"/>
    </ligand>
</feature>
<evidence type="ECO:0000256" key="5">
    <source>
        <dbReference type="ARBA" id="ARBA00012598"/>
    </source>
</evidence>
<dbReference type="SUPFAM" id="SSF55620">
    <property type="entry name" value="Tetrahydrobiopterin biosynthesis enzymes-like"/>
    <property type="match status" value="2"/>
</dbReference>
<dbReference type="GO" id="GO:0005777">
    <property type="term" value="C:peroxisome"/>
    <property type="evidence" value="ECO:0007669"/>
    <property type="project" value="UniProtKB-SubCell"/>
</dbReference>
<dbReference type="InterPro" id="IPR002042">
    <property type="entry name" value="Uricase"/>
</dbReference>
<evidence type="ECO:0000313" key="17">
    <source>
        <dbReference type="Proteomes" id="UP000440578"/>
    </source>
</evidence>
<protein>
    <recommendedName>
        <fullName evidence="6 12">Uricase</fullName>
        <ecNumber evidence="5 12">1.7.3.3</ecNumber>
    </recommendedName>
    <alternativeName>
        <fullName evidence="10 12">Urate oxidase</fullName>
    </alternativeName>
</protein>
<dbReference type="Proteomes" id="UP000440578">
    <property type="component" value="Unassembled WGS sequence"/>
</dbReference>
<feature type="binding site" evidence="14">
    <location>
        <position position="296"/>
    </location>
    <ligand>
        <name>urate</name>
        <dbReference type="ChEBI" id="CHEBI:17775"/>
    </ligand>
</feature>
<feature type="binding site" evidence="14">
    <location>
        <position position="269"/>
    </location>
    <ligand>
        <name>5-hydroxyisourate</name>
        <dbReference type="ChEBI" id="CHEBI:18072"/>
    </ligand>
</feature>
<keyword evidence="17" id="KW-1185">Reference proteome</keyword>
<organism evidence="16 17">
    <name type="scientific">Amphibalanus amphitrite</name>
    <name type="common">Striped barnacle</name>
    <name type="synonym">Balanus amphitrite</name>
    <dbReference type="NCBI Taxonomy" id="1232801"/>
    <lineage>
        <taxon>Eukaryota</taxon>
        <taxon>Metazoa</taxon>
        <taxon>Ecdysozoa</taxon>
        <taxon>Arthropoda</taxon>
        <taxon>Crustacea</taxon>
        <taxon>Multicrustacea</taxon>
        <taxon>Cirripedia</taxon>
        <taxon>Thoracica</taxon>
        <taxon>Thoracicalcarea</taxon>
        <taxon>Balanomorpha</taxon>
        <taxon>Balanoidea</taxon>
        <taxon>Balanidae</taxon>
        <taxon>Amphibalaninae</taxon>
        <taxon>Amphibalanus</taxon>
    </lineage>
</organism>
<dbReference type="PANTHER" id="PTHR42874:SF1">
    <property type="entry name" value="URICASE"/>
    <property type="match status" value="1"/>
</dbReference>
<dbReference type="EMBL" id="VIIS01001708">
    <property type="protein sequence ID" value="KAF0294045.1"/>
    <property type="molecule type" value="Genomic_DNA"/>
</dbReference>
<comment type="pathway">
    <text evidence="3 12">Purine metabolism; urate degradation; (S)-allantoin from urate: step 1/3.</text>
</comment>
<evidence type="ECO:0000256" key="14">
    <source>
        <dbReference type="PIRSR" id="PIRSR000241-2"/>
    </source>
</evidence>
<dbReference type="Pfam" id="PF01014">
    <property type="entry name" value="Uricase"/>
    <property type="match status" value="2"/>
</dbReference>
<dbReference type="GO" id="GO:0006145">
    <property type="term" value="P:purine nucleobase catabolic process"/>
    <property type="evidence" value="ECO:0007669"/>
    <property type="project" value="TreeGrafter"/>
</dbReference>
<feature type="binding site" evidence="14">
    <location>
        <position position="296"/>
    </location>
    <ligand>
        <name>5-hydroxyisourate</name>
        <dbReference type="ChEBI" id="CHEBI:18072"/>
    </ligand>
</feature>
<comment type="similarity">
    <text evidence="4 12 15">Belongs to the uricase family.</text>
</comment>
<dbReference type="NCBIfam" id="TIGR03383">
    <property type="entry name" value="urate_oxi"/>
    <property type="match status" value="1"/>
</dbReference>
<feature type="binding site" evidence="14">
    <location>
        <position position="102"/>
    </location>
    <ligand>
        <name>5-hydroxyisourate</name>
        <dbReference type="ChEBI" id="CHEBI:18072"/>
    </ligand>
</feature>
<dbReference type="AlphaFoldDB" id="A0A6A4VJ29"/>
<evidence type="ECO:0000256" key="11">
    <source>
        <dbReference type="ARBA" id="ARBA00048818"/>
    </source>
</evidence>